<dbReference type="GO" id="GO:0043190">
    <property type="term" value="C:ATP-binding cassette (ABC) transporter complex"/>
    <property type="evidence" value="ECO:0007669"/>
    <property type="project" value="TreeGrafter"/>
</dbReference>
<dbReference type="InterPro" id="IPR003439">
    <property type="entry name" value="ABC_transporter-like_ATP-bd"/>
</dbReference>
<accession>A0A7R9LNY2</accession>
<dbReference type="Pfam" id="PF00005">
    <property type="entry name" value="ABC_tran"/>
    <property type="match status" value="1"/>
</dbReference>
<evidence type="ECO:0000256" key="3">
    <source>
        <dbReference type="ARBA" id="ARBA00022448"/>
    </source>
</evidence>
<dbReference type="GO" id="GO:0042626">
    <property type="term" value="F:ATPase-coupled transmembrane transporter activity"/>
    <property type="evidence" value="ECO:0007669"/>
    <property type="project" value="TreeGrafter"/>
</dbReference>
<comment type="subcellular location">
    <subcellularLocation>
        <location evidence="1">Membrane</location>
        <topology evidence="1">Multi-pass membrane protein</topology>
    </subcellularLocation>
</comment>
<keyword evidence="6" id="KW-0472">Membrane</keyword>
<feature type="domain" description="ABC transporter" evidence="7">
    <location>
        <begin position="34"/>
        <end position="147"/>
    </location>
</feature>
<dbReference type="EMBL" id="CAJPIZ010033396">
    <property type="protein sequence ID" value="CAG2120432.1"/>
    <property type="molecule type" value="Genomic_DNA"/>
</dbReference>
<dbReference type="AlphaFoldDB" id="A0A7R9LNY2"/>
<dbReference type="GO" id="GO:0005524">
    <property type="term" value="F:ATP binding"/>
    <property type="evidence" value="ECO:0007669"/>
    <property type="project" value="InterPro"/>
</dbReference>
<evidence type="ECO:0000256" key="6">
    <source>
        <dbReference type="ARBA" id="ARBA00023136"/>
    </source>
</evidence>
<keyword evidence="4" id="KW-0812">Transmembrane</keyword>
<protein>
    <recommendedName>
        <fullName evidence="7">ABC transporter domain-containing protein</fullName>
    </recommendedName>
</protein>
<reference evidence="8" key="1">
    <citation type="submission" date="2020-11" db="EMBL/GenBank/DDBJ databases">
        <authorList>
            <person name="Tran Van P."/>
        </authorList>
    </citation>
    <scope>NUCLEOTIDE SEQUENCE</scope>
</reference>
<evidence type="ECO:0000313" key="9">
    <source>
        <dbReference type="Proteomes" id="UP000759131"/>
    </source>
</evidence>
<evidence type="ECO:0000256" key="2">
    <source>
        <dbReference type="ARBA" id="ARBA00005814"/>
    </source>
</evidence>
<sequence length="148" mass="15860">MLELIGVSHSGPIVPNKSSCWSRMTGSIASGLILKDISCEVHSGEVMAILGSKGSGKKALIDVMGHRVSQGSTRGQILLNDVPLTLRLFQEQCGFVSKTTQHIDGLSVRQTLSYISQMTIRGNGSLKRGRVKQVLADLALTSVAKRDV</sequence>
<dbReference type="EMBL" id="OC887971">
    <property type="protein sequence ID" value="CAD7645174.1"/>
    <property type="molecule type" value="Genomic_DNA"/>
</dbReference>
<keyword evidence="5" id="KW-1133">Transmembrane helix</keyword>
<gene>
    <name evidence="8" type="ORF">OSB1V03_LOCUS20379</name>
</gene>
<evidence type="ECO:0000256" key="5">
    <source>
        <dbReference type="ARBA" id="ARBA00022989"/>
    </source>
</evidence>
<dbReference type="GO" id="GO:0016887">
    <property type="term" value="F:ATP hydrolysis activity"/>
    <property type="evidence" value="ECO:0007669"/>
    <property type="project" value="InterPro"/>
</dbReference>
<feature type="non-terminal residue" evidence="8">
    <location>
        <position position="1"/>
    </location>
</feature>
<dbReference type="Proteomes" id="UP000759131">
    <property type="component" value="Unassembled WGS sequence"/>
</dbReference>
<evidence type="ECO:0000256" key="4">
    <source>
        <dbReference type="ARBA" id="ARBA00022692"/>
    </source>
</evidence>
<evidence type="ECO:0000256" key="1">
    <source>
        <dbReference type="ARBA" id="ARBA00004141"/>
    </source>
</evidence>
<dbReference type="PANTHER" id="PTHR48041">
    <property type="entry name" value="ABC TRANSPORTER G FAMILY MEMBER 28"/>
    <property type="match status" value="1"/>
</dbReference>
<dbReference type="InterPro" id="IPR050352">
    <property type="entry name" value="ABCG_transporters"/>
</dbReference>
<keyword evidence="3" id="KW-0813">Transport</keyword>
<comment type="similarity">
    <text evidence="2">Belongs to the ABC transporter superfamily. ABCG family. Eye pigment precursor importer (TC 3.A.1.204) subfamily.</text>
</comment>
<dbReference type="Gene3D" id="3.40.50.300">
    <property type="entry name" value="P-loop containing nucleotide triphosphate hydrolases"/>
    <property type="match status" value="1"/>
</dbReference>
<evidence type="ECO:0000313" key="8">
    <source>
        <dbReference type="EMBL" id="CAD7645174.1"/>
    </source>
</evidence>
<dbReference type="InterPro" id="IPR027417">
    <property type="entry name" value="P-loop_NTPase"/>
</dbReference>
<organism evidence="8">
    <name type="scientific">Medioppia subpectinata</name>
    <dbReference type="NCBI Taxonomy" id="1979941"/>
    <lineage>
        <taxon>Eukaryota</taxon>
        <taxon>Metazoa</taxon>
        <taxon>Ecdysozoa</taxon>
        <taxon>Arthropoda</taxon>
        <taxon>Chelicerata</taxon>
        <taxon>Arachnida</taxon>
        <taxon>Acari</taxon>
        <taxon>Acariformes</taxon>
        <taxon>Sarcoptiformes</taxon>
        <taxon>Oribatida</taxon>
        <taxon>Brachypylina</taxon>
        <taxon>Oppioidea</taxon>
        <taxon>Oppiidae</taxon>
        <taxon>Medioppia</taxon>
    </lineage>
</organism>
<evidence type="ECO:0000259" key="7">
    <source>
        <dbReference type="Pfam" id="PF00005"/>
    </source>
</evidence>
<keyword evidence="9" id="KW-1185">Reference proteome</keyword>
<dbReference type="PANTHER" id="PTHR48041:SF113">
    <property type="entry name" value="ATP-BINDING CASSETTE SUB-FAMILY G MEMBER 5"/>
    <property type="match status" value="1"/>
</dbReference>
<proteinExistence type="inferred from homology"/>
<name>A0A7R9LNY2_9ACAR</name>
<dbReference type="OrthoDB" id="66620at2759"/>
<dbReference type="SUPFAM" id="SSF52540">
    <property type="entry name" value="P-loop containing nucleoside triphosphate hydrolases"/>
    <property type="match status" value="1"/>
</dbReference>